<evidence type="ECO:0000313" key="6">
    <source>
        <dbReference type="Proteomes" id="UP000286581"/>
    </source>
</evidence>
<dbReference type="SMART" id="SM00530">
    <property type="entry name" value="HTH_XRE"/>
    <property type="match status" value="1"/>
</dbReference>
<dbReference type="Proteomes" id="UP000284835">
    <property type="component" value="Unassembled WGS sequence"/>
</dbReference>
<reference evidence="5 6" key="1">
    <citation type="submission" date="2018-08" db="EMBL/GenBank/DDBJ databases">
        <title>A genome reference for cultivated species of the human gut microbiota.</title>
        <authorList>
            <person name="Zou Y."/>
            <person name="Xue W."/>
            <person name="Luo G."/>
        </authorList>
    </citation>
    <scope>NUCLEOTIDE SEQUENCE [LARGE SCALE GENOMIC DNA]</scope>
    <source>
        <strain evidence="3 6">AF12-8</strain>
        <strain evidence="4 5">AM30-13AC</strain>
    </source>
</reference>
<proteinExistence type="predicted"/>
<evidence type="ECO:0000313" key="4">
    <source>
        <dbReference type="EMBL" id="RHD94697.1"/>
    </source>
</evidence>
<dbReference type="InterPro" id="IPR001387">
    <property type="entry name" value="Cro/C1-type_HTH"/>
</dbReference>
<dbReference type="CDD" id="cd00093">
    <property type="entry name" value="HTH_XRE"/>
    <property type="match status" value="1"/>
</dbReference>
<accession>A0A414HYV7</accession>
<comment type="caution">
    <text evidence="4">The sequence shown here is derived from an EMBL/GenBank/DDBJ whole genome shotgun (WGS) entry which is preliminary data.</text>
</comment>
<dbReference type="EMBL" id="QSAE01000002">
    <property type="protein sequence ID" value="RGW41404.1"/>
    <property type="molecule type" value="Genomic_DNA"/>
</dbReference>
<feature type="domain" description="HTH cro/C1-type" evidence="2">
    <location>
        <begin position="11"/>
        <end position="65"/>
    </location>
</feature>
<protein>
    <submittedName>
        <fullName evidence="4">XRE family transcriptional regulator</fullName>
    </submittedName>
</protein>
<dbReference type="PANTHER" id="PTHR46558">
    <property type="entry name" value="TRACRIPTIONAL REGULATORY PROTEIN-RELATED-RELATED"/>
    <property type="match status" value="1"/>
</dbReference>
<dbReference type="PROSITE" id="PS50943">
    <property type="entry name" value="HTH_CROC1"/>
    <property type="match status" value="1"/>
</dbReference>
<dbReference type="EMBL" id="QSJS01000008">
    <property type="protein sequence ID" value="RHD94697.1"/>
    <property type="molecule type" value="Genomic_DNA"/>
</dbReference>
<gene>
    <name evidence="4" type="ORF">DW775_08035</name>
    <name evidence="3" type="ORF">DWV78_00840</name>
</gene>
<evidence type="ECO:0000313" key="5">
    <source>
        <dbReference type="Proteomes" id="UP000284835"/>
    </source>
</evidence>
<name>A0A414HYV7_9FIRM</name>
<organism evidence="4 5">
    <name type="scientific">Agathobacter rectalis</name>
    <dbReference type="NCBI Taxonomy" id="39491"/>
    <lineage>
        <taxon>Bacteria</taxon>
        <taxon>Bacillati</taxon>
        <taxon>Bacillota</taxon>
        <taxon>Clostridia</taxon>
        <taxon>Lachnospirales</taxon>
        <taxon>Lachnospiraceae</taxon>
        <taxon>Agathobacter</taxon>
    </lineage>
</organism>
<dbReference type="AlphaFoldDB" id="A0A414HYV7"/>
<dbReference type="Proteomes" id="UP000286581">
    <property type="component" value="Unassembled WGS sequence"/>
</dbReference>
<dbReference type="SUPFAM" id="SSF47413">
    <property type="entry name" value="lambda repressor-like DNA-binding domains"/>
    <property type="match status" value="1"/>
</dbReference>
<dbReference type="Gene3D" id="1.10.260.40">
    <property type="entry name" value="lambda repressor-like DNA-binding domains"/>
    <property type="match status" value="1"/>
</dbReference>
<evidence type="ECO:0000259" key="2">
    <source>
        <dbReference type="PROSITE" id="PS50943"/>
    </source>
</evidence>
<dbReference type="RefSeq" id="WP_118083922.1">
    <property type="nucleotide sequence ID" value="NZ_QSJS01000008.1"/>
</dbReference>
<evidence type="ECO:0000256" key="1">
    <source>
        <dbReference type="ARBA" id="ARBA00023125"/>
    </source>
</evidence>
<evidence type="ECO:0000313" key="3">
    <source>
        <dbReference type="EMBL" id="RGW41404.1"/>
    </source>
</evidence>
<sequence length="100" mass="11131">MYDIKESGARIKELRLKRGVTQEQMANDLGVTVETISRIERGVRGASIDLISILSGYFNTTIDFLVDGKAVEECNNLLQGLDETKRAKVIAIMKCVIENI</sequence>
<dbReference type="PANTHER" id="PTHR46558:SF4">
    <property type="entry name" value="DNA-BIDING PHAGE PROTEIN"/>
    <property type="match status" value="1"/>
</dbReference>
<dbReference type="Pfam" id="PF01381">
    <property type="entry name" value="HTH_3"/>
    <property type="match status" value="1"/>
</dbReference>
<dbReference type="GO" id="GO:0003677">
    <property type="term" value="F:DNA binding"/>
    <property type="evidence" value="ECO:0007669"/>
    <property type="project" value="UniProtKB-KW"/>
</dbReference>
<dbReference type="InterPro" id="IPR010982">
    <property type="entry name" value="Lambda_DNA-bd_dom_sf"/>
</dbReference>
<keyword evidence="1" id="KW-0238">DNA-binding</keyword>